<evidence type="ECO:0000313" key="1">
    <source>
        <dbReference type="EMBL" id="QOV06291.1"/>
    </source>
</evidence>
<sequence length="118" mass="12877">MKTEIVLEQLKGKTYKEVVASLSAETHDGGCCGFGEHNVADVLKDIPNRDEAILVQVVRTDYDSPNAERVVLNFIFDLGESKGLILGHEIAAGSGSGWAYGATCTLFYDKEQIAQVNW</sequence>
<dbReference type="EMBL" id="MT708549">
    <property type="protein sequence ID" value="QOV06291.1"/>
    <property type="molecule type" value="Genomic_DNA"/>
</dbReference>
<reference evidence="1 2" key="1">
    <citation type="submission" date="2020-07" db="EMBL/GenBank/DDBJ databases">
        <title>Complete genome sequence of Burkholderia gladioli phage Maja.</title>
        <authorList>
            <person name="Yu Z."/>
            <person name="Yao G.W."/>
            <person name="Guadalupe Vizoso-Pinto M."/>
            <person name="Sun L."/>
            <person name="Le T."/>
            <person name="Gonzalez C."/>
            <person name="Young R."/>
            <person name="Liu M."/>
        </authorList>
    </citation>
    <scope>NUCLEOTIDE SEQUENCE [LARGE SCALE GENOMIC DNA]</scope>
</reference>
<evidence type="ECO:0000313" key="2">
    <source>
        <dbReference type="Proteomes" id="UP000593952"/>
    </source>
</evidence>
<accession>A0A7S6R791</accession>
<organism evidence="1 2">
    <name type="scientific">Burkholderia phage Maja</name>
    <dbReference type="NCBI Taxonomy" id="2767571"/>
    <lineage>
        <taxon>Viruses</taxon>
        <taxon>Duplodnaviria</taxon>
        <taxon>Heunggongvirae</taxon>
        <taxon>Uroviricota</taxon>
        <taxon>Caudoviricetes</taxon>
        <taxon>Lindbergviridae</taxon>
        <taxon>Gladiolivirus</taxon>
        <taxon>Gladiolivirus maja</taxon>
    </lineage>
</organism>
<gene>
    <name evidence="1" type="ORF">CPT_Maja_071</name>
</gene>
<dbReference type="Proteomes" id="UP000593952">
    <property type="component" value="Segment"/>
</dbReference>
<keyword evidence="2" id="KW-1185">Reference proteome</keyword>
<proteinExistence type="predicted"/>
<name>A0A7S6R791_9CAUD</name>
<protein>
    <submittedName>
        <fullName evidence="1">Uncharacterized protein</fullName>
    </submittedName>
</protein>